<dbReference type="OrthoDB" id="1937302at2"/>
<reference evidence="1 2" key="1">
    <citation type="submission" date="2016-05" db="EMBL/GenBank/DDBJ databases">
        <title>Microbial solvent formation.</title>
        <authorList>
            <person name="Poehlein A."/>
            <person name="Montoya Solano J.D."/>
            <person name="Flitsch S."/>
            <person name="Krabben P."/>
            <person name="Duerre P."/>
            <person name="Daniel R."/>
        </authorList>
    </citation>
    <scope>NUCLEOTIDE SEQUENCE [LARGE SCALE GENOMIC DNA]</scope>
    <source>
        <strain evidence="1 2">DSM 2619</strain>
    </source>
</reference>
<proteinExistence type="predicted"/>
<dbReference type="Proteomes" id="UP000190890">
    <property type="component" value="Unassembled WGS sequence"/>
</dbReference>
<dbReference type="AlphaFoldDB" id="A0A1S8TFS5"/>
<evidence type="ECO:0000313" key="2">
    <source>
        <dbReference type="Proteomes" id="UP000190890"/>
    </source>
</evidence>
<gene>
    <name evidence="1" type="ORF">CLPUN_25970</name>
</gene>
<accession>A0A1S8TFS5</accession>
<evidence type="ECO:0000313" key="1">
    <source>
        <dbReference type="EMBL" id="OOM76657.1"/>
    </source>
</evidence>
<comment type="caution">
    <text evidence="1">The sequence shown here is derived from an EMBL/GenBank/DDBJ whole genome shotgun (WGS) entry which is preliminary data.</text>
</comment>
<dbReference type="STRING" id="29367.CLPUN_25970"/>
<name>A0A1S8TFS5_9CLOT</name>
<organism evidence="1 2">
    <name type="scientific">Clostridium puniceum</name>
    <dbReference type="NCBI Taxonomy" id="29367"/>
    <lineage>
        <taxon>Bacteria</taxon>
        <taxon>Bacillati</taxon>
        <taxon>Bacillota</taxon>
        <taxon>Clostridia</taxon>
        <taxon>Eubacteriales</taxon>
        <taxon>Clostridiaceae</taxon>
        <taxon>Clostridium</taxon>
    </lineage>
</organism>
<protein>
    <submittedName>
        <fullName evidence="1">Uncharacterized protein</fullName>
    </submittedName>
</protein>
<dbReference type="RefSeq" id="WP_077847711.1">
    <property type="nucleotide sequence ID" value="NZ_LZZM01000167.1"/>
</dbReference>
<keyword evidence="2" id="KW-1185">Reference proteome</keyword>
<sequence length="110" mass="13123">MIYEYPKEFIVPVVYVENLLQKRNESMRGWNIFSMEESLEDNEINFGNMGFIGESENANFPYTYQNLLKNQYEEPTYNYDMIQEISDNDYIKNILNNIDEDYAISETLSI</sequence>
<dbReference type="EMBL" id="LZZM01000167">
    <property type="protein sequence ID" value="OOM76657.1"/>
    <property type="molecule type" value="Genomic_DNA"/>
</dbReference>